<dbReference type="InterPro" id="IPR029016">
    <property type="entry name" value="GAF-like_dom_sf"/>
</dbReference>
<dbReference type="PRINTS" id="PR00344">
    <property type="entry name" value="BCTRLSENSOR"/>
</dbReference>
<evidence type="ECO:0000256" key="2">
    <source>
        <dbReference type="ARBA" id="ARBA00012438"/>
    </source>
</evidence>
<organism evidence="10 11">
    <name type="scientific">Tumebacillus lipolyticus</name>
    <dbReference type="NCBI Taxonomy" id="1280370"/>
    <lineage>
        <taxon>Bacteria</taxon>
        <taxon>Bacillati</taxon>
        <taxon>Bacillota</taxon>
        <taxon>Bacilli</taxon>
        <taxon>Bacillales</taxon>
        <taxon>Alicyclobacillaceae</taxon>
        <taxon>Tumebacillus</taxon>
    </lineage>
</organism>
<dbReference type="PANTHER" id="PTHR43065:SF10">
    <property type="entry name" value="PEROXIDE STRESS-ACTIVATED HISTIDINE KINASE MAK3"/>
    <property type="match status" value="1"/>
</dbReference>
<dbReference type="PANTHER" id="PTHR43065">
    <property type="entry name" value="SENSOR HISTIDINE KINASE"/>
    <property type="match status" value="1"/>
</dbReference>
<keyword evidence="3" id="KW-0597">Phosphoprotein</keyword>
<name>A0ABW5A266_9BACL</name>
<dbReference type="RefSeq" id="WP_386048679.1">
    <property type="nucleotide sequence ID" value="NZ_JBHUIO010000011.1"/>
</dbReference>
<keyword evidence="4" id="KW-0808">Transferase</keyword>
<dbReference type="SMART" id="SM00387">
    <property type="entry name" value="HATPase_c"/>
    <property type="match status" value="1"/>
</dbReference>
<evidence type="ECO:0000259" key="9">
    <source>
        <dbReference type="PROSITE" id="PS50109"/>
    </source>
</evidence>
<dbReference type="PROSITE" id="PS50109">
    <property type="entry name" value="HIS_KIN"/>
    <property type="match status" value="1"/>
</dbReference>
<dbReference type="Proteomes" id="UP001597343">
    <property type="component" value="Unassembled WGS sequence"/>
</dbReference>
<dbReference type="InterPro" id="IPR004358">
    <property type="entry name" value="Sig_transdc_His_kin-like_C"/>
</dbReference>
<keyword evidence="7 10" id="KW-0067">ATP-binding</keyword>
<keyword evidence="8" id="KW-0902">Two-component regulatory system</keyword>
<keyword evidence="6" id="KW-0418">Kinase</keyword>
<dbReference type="InterPro" id="IPR003661">
    <property type="entry name" value="HisK_dim/P_dom"/>
</dbReference>
<gene>
    <name evidence="10" type="ORF">ACFSOY_17065</name>
</gene>
<dbReference type="InterPro" id="IPR003594">
    <property type="entry name" value="HATPase_dom"/>
</dbReference>
<evidence type="ECO:0000256" key="7">
    <source>
        <dbReference type="ARBA" id="ARBA00022840"/>
    </source>
</evidence>
<dbReference type="Pfam" id="PF02518">
    <property type="entry name" value="HATPase_c"/>
    <property type="match status" value="1"/>
</dbReference>
<evidence type="ECO:0000256" key="8">
    <source>
        <dbReference type="ARBA" id="ARBA00023012"/>
    </source>
</evidence>
<comment type="caution">
    <text evidence="10">The sequence shown here is derived from an EMBL/GenBank/DDBJ whole genome shotgun (WGS) entry which is preliminary data.</text>
</comment>
<protein>
    <recommendedName>
        <fullName evidence="2">histidine kinase</fullName>
        <ecNumber evidence="2">2.7.13.3</ecNumber>
    </recommendedName>
</protein>
<evidence type="ECO:0000256" key="6">
    <source>
        <dbReference type="ARBA" id="ARBA00022777"/>
    </source>
</evidence>
<dbReference type="CDD" id="cd00075">
    <property type="entry name" value="HATPase"/>
    <property type="match status" value="1"/>
</dbReference>
<comment type="catalytic activity">
    <reaction evidence="1">
        <text>ATP + protein L-histidine = ADP + protein N-phospho-L-histidine.</text>
        <dbReference type="EC" id="2.7.13.3"/>
    </reaction>
</comment>
<reference evidence="11" key="1">
    <citation type="journal article" date="2019" name="Int. J. Syst. Evol. Microbiol.">
        <title>The Global Catalogue of Microorganisms (GCM) 10K type strain sequencing project: providing services to taxonomists for standard genome sequencing and annotation.</title>
        <authorList>
            <consortium name="The Broad Institute Genomics Platform"/>
            <consortium name="The Broad Institute Genome Sequencing Center for Infectious Disease"/>
            <person name="Wu L."/>
            <person name="Ma J."/>
        </authorList>
    </citation>
    <scope>NUCLEOTIDE SEQUENCE [LARGE SCALE GENOMIC DNA]</scope>
    <source>
        <strain evidence="11">CGMCC 1.13574</strain>
    </source>
</reference>
<dbReference type="SUPFAM" id="SSF47384">
    <property type="entry name" value="Homodimeric domain of signal transducing histidine kinase"/>
    <property type="match status" value="1"/>
</dbReference>
<dbReference type="SUPFAM" id="SSF55874">
    <property type="entry name" value="ATPase domain of HSP90 chaperone/DNA topoisomerase II/histidine kinase"/>
    <property type="match status" value="1"/>
</dbReference>
<evidence type="ECO:0000256" key="1">
    <source>
        <dbReference type="ARBA" id="ARBA00000085"/>
    </source>
</evidence>
<dbReference type="EC" id="2.7.13.3" evidence="2"/>
<dbReference type="Gene3D" id="3.30.450.20">
    <property type="entry name" value="PAS domain"/>
    <property type="match status" value="1"/>
</dbReference>
<evidence type="ECO:0000256" key="4">
    <source>
        <dbReference type="ARBA" id="ARBA00022679"/>
    </source>
</evidence>
<accession>A0ABW5A266</accession>
<dbReference type="InterPro" id="IPR036890">
    <property type="entry name" value="HATPase_C_sf"/>
</dbReference>
<proteinExistence type="predicted"/>
<dbReference type="GO" id="GO:0005524">
    <property type="term" value="F:ATP binding"/>
    <property type="evidence" value="ECO:0007669"/>
    <property type="project" value="UniProtKB-KW"/>
</dbReference>
<evidence type="ECO:0000313" key="11">
    <source>
        <dbReference type="Proteomes" id="UP001597343"/>
    </source>
</evidence>
<keyword evidence="5" id="KW-0547">Nucleotide-binding</keyword>
<dbReference type="Gene3D" id="1.10.287.130">
    <property type="match status" value="1"/>
</dbReference>
<keyword evidence="11" id="KW-1185">Reference proteome</keyword>
<dbReference type="Gene3D" id="3.30.450.40">
    <property type="match status" value="1"/>
</dbReference>
<evidence type="ECO:0000256" key="3">
    <source>
        <dbReference type="ARBA" id="ARBA00022553"/>
    </source>
</evidence>
<dbReference type="Gene3D" id="3.30.565.10">
    <property type="entry name" value="Histidine kinase-like ATPase, C-terminal domain"/>
    <property type="match status" value="1"/>
</dbReference>
<evidence type="ECO:0000256" key="5">
    <source>
        <dbReference type="ARBA" id="ARBA00022741"/>
    </source>
</evidence>
<dbReference type="InterPro" id="IPR036097">
    <property type="entry name" value="HisK_dim/P_sf"/>
</dbReference>
<dbReference type="CDD" id="cd00082">
    <property type="entry name" value="HisKA"/>
    <property type="match status" value="1"/>
</dbReference>
<feature type="domain" description="Histidine kinase" evidence="9">
    <location>
        <begin position="321"/>
        <end position="530"/>
    </location>
</feature>
<dbReference type="Pfam" id="PF00512">
    <property type="entry name" value="HisKA"/>
    <property type="match status" value="1"/>
</dbReference>
<dbReference type="InterPro" id="IPR005467">
    <property type="entry name" value="His_kinase_dom"/>
</dbReference>
<evidence type="ECO:0000313" key="10">
    <source>
        <dbReference type="EMBL" id="MFD2171674.1"/>
    </source>
</evidence>
<dbReference type="SMART" id="SM00388">
    <property type="entry name" value="HisKA"/>
    <property type="match status" value="1"/>
</dbReference>
<sequence length="543" mass="60542">MIEISQENQFDDARDRSRRYGVDPAAFPEMKPLTAKELAERIYHNRLLLESALPYVDQLYRTVESECVVAICDADGYLLATRGERLPEWLLLQHTTPGICWREDIYGANALGTALAEGRPIQMVGEEHYMEALHGMSCAATPLYDAQGSLVGGLAIGSYKSEHSPYMLGTVLSIGHAVNKTMILKSEHYRTLLLQEKIIQTSNNLIVVTADDGSILHMNDAARSMLAPSGADKLQEMFEEKSAALAALRGHKELTDFLEVVKKPGTREQCYIFWDAHWVQDENNGSCTLLLVGRDMTKFVRMERSIQQGERLSTMGKFSAQIAHEIRNPVAVIKLAMQLLLKQEKFSEKSEKKGKMILSELQRIENLVNHFLNISKPQTPTFCDCNVVETLRDTCNLMQNTFLQGNLQLIEQYEQVGIIRADCDQLQQVFLNLLKNAIDATPEGGTIEVVVQKDRAESEQVVIRISDTGQGIPNDRLTDVFEPFYTTKSRGTGLGLSNAKAIIQAHGGDMTVESTVDCGTVVAIWLPYRPDERAIGSISTTVT</sequence>
<dbReference type="EMBL" id="JBHUIO010000011">
    <property type="protein sequence ID" value="MFD2171674.1"/>
    <property type="molecule type" value="Genomic_DNA"/>
</dbReference>